<dbReference type="Pfam" id="PF00196">
    <property type="entry name" value="GerE"/>
    <property type="match status" value="1"/>
</dbReference>
<dbReference type="AlphaFoldDB" id="A0AAE3W8B7"/>
<dbReference type="RefSeq" id="WP_307246562.1">
    <property type="nucleotide sequence ID" value="NZ_JAUSUZ010000001.1"/>
</dbReference>
<dbReference type="CDD" id="cd06170">
    <property type="entry name" value="LuxR_C_like"/>
    <property type="match status" value="1"/>
</dbReference>
<comment type="caution">
    <text evidence="3">The sequence shown here is derived from an EMBL/GenBank/DDBJ whole genome shotgun (WGS) entry which is preliminary data.</text>
</comment>
<dbReference type="InterPro" id="IPR016032">
    <property type="entry name" value="Sig_transdc_resp-reg_C-effctor"/>
</dbReference>
<dbReference type="Proteomes" id="UP001240236">
    <property type="component" value="Unassembled WGS sequence"/>
</dbReference>
<dbReference type="Gene3D" id="1.10.10.10">
    <property type="entry name" value="Winged helix-like DNA-binding domain superfamily/Winged helix DNA-binding domain"/>
    <property type="match status" value="1"/>
</dbReference>
<feature type="domain" description="HTH luxR-type" evidence="2">
    <location>
        <begin position="646"/>
        <end position="708"/>
    </location>
</feature>
<dbReference type="PRINTS" id="PR00038">
    <property type="entry name" value="HTHLUXR"/>
</dbReference>
<dbReference type="PANTHER" id="PTHR43214:SF42">
    <property type="entry name" value="TRANSCRIPTIONAL REGULATORY PROTEIN DESR"/>
    <property type="match status" value="1"/>
</dbReference>
<keyword evidence="1 3" id="KW-0238">DNA-binding</keyword>
<gene>
    <name evidence="3" type="ORF">J2S42_007198</name>
</gene>
<dbReference type="SUPFAM" id="SSF46894">
    <property type="entry name" value="C-terminal effector domain of the bipartite response regulators"/>
    <property type="match status" value="1"/>
</dbReference>
<organism evidence="3 4">
    <name type="scientific">Catenuloplanes indicus</name>
    <dbReference type="NCBI Taxonomy" id="137267"/>
    <lineage>
        <taxon>Bacteria</taxon>
        <taxon>Bacillati</taxon>
        <taxon>Actinomycetota</taxon>
        <taxon>Actinomycetes</taxon>
        <taxon>Micromonosporales</taxon>
        <taxon>Micromonosporaceae</taxon>
        <taxon>Catenuloplanes</taxon>
    </lineage>
</organism>
<evidence type="ECO:0000313" key="3">
    <source>
        <dbReference type="EMBL" id="MDQ0370529.1"/>
    </source>
</evidence>
<dbReference type="EMBL" id="JAUSUZ010000001">
    <property type="protein sequence ID" value="MDQ0370529.1"/>
    <property type="molecule type" value="Genomic_DNA"/>
</dbReference>
<dbReference type="GO" id="GO:0006355">
    <property type="term" value="P:regulation of DNA-templated transcription"/>
    <property type="evidence" value="ECO:0007669"/>
    <property type="project" value="InterPro"/>
</dbReference>
<evidence type="ECO:0000259" key="2">
    <source>
        <dbReference type="PROSITE" id="PS50043"/>
    </source>
</evidence>
<name>A0AAE3W8B7_9ACTN</name>
<dbReference type="InterPro" id="IPR036388">
    <property type="entry name" value="WH-like_DNA-bd_sf"/>
</dbReference>
<dbReference type="PANTHER" id="PTHR43214">
    <property type="entry name" value="TWO-COMPONENT RESPONSE REGULATOR"/>
    <property type="match status" value="1"/>
</dbReference>
<reference evidence="3 4" key="1">
    <citation type="submission" date="2023-07" db="EMBL/GenBank/DDBJ databases">
        <title>Sequencing the genomes of 1000 actinobacteria strains.</title>
        <authorList>
            <person name="Klenk H.-P."/>
        </authorList>
    </citation>
    <scope>NUCLEOTIDE SEQUENCE [LARGE SCALE GENOMIC DNA]</scope>
    <source>
        <strain evidence="3 4">DSM 44709</strain>
    </source>
</reference>
<evidence type="ECO:0000313" key="4">
    <source>
        <dbReference type="Proteomes" id="UP001240236"/>
    </source>
</evidence>
<sequence length="708" mass="73114">MVASLISAVAVLFVIGEGAEVFPIALHLRNTVPMDDALLVQISRVREPDLRDALAVLVSASIDRTGADPAAVRELAARLRTGCADTAGFGAGPDGGSGFRGGAFRGGGAVAGSGIPAGSGAAASSAGQAGRGFLAALDDVDALLIEARRSWPVAPDDTLVCLLRAAELSAGRTRAEALVRAGEAICFLGDHFRYAEVVRRAAGLDDRTAGSAEPVAQIRGFGALFEGRYPDAVEALRRVVTVAEGLGNGRVDVTELIRGSSAALVCGDDDAALRLAARAEVIARAGGDNTVLSRALELRAAAELWRGAHDAAASTALAGARAAADAGQPNEADNHLAMLALLAALRGDRATCRWRLAQSGAVRHDPAPGDVVHRGPAQADAVGYATAEADVVGSAPSPVDALCLRPAEADAGRLPSAEVAAVGSAPASAGAVADRLVQGGPVRDGPVRDGRVQDRPVDPVTVRAGAGHGRPWALGRWALGVLDLLAGRPQEAVARLAGIADPRTGRGHVLVAVMAAPDLVEAAVLAGDPGAARAALTAFDRWAASTGEPLRRALAARCHALLARRGSAEAEAYFREALRLHLAGESEFERARTQLLFGRDLRRRRRPGQAREQLGAALDAFVRCGARPWAEQARAELRVCGGAVRPAGATVPLTAQQLQIARLVASGATNREVAARLFLSTRTVDHHMRNIFLRLGISSRVALAKIIT</sequence>
<dbReference type="GO" id="GO:0003677">
    <property type="term" value="F:DNA binding"/>
    <property type="evidence" value="ECO:0007669"/>
    <property type="project" value="UniProtKB-KW"/>
</dbReference>
<dbReference type="PROSITE" id="PS00622">
    <property type="entry name" value="HTH_LUXR_1"/>
    <property type="match status" value="1"/>
</dbReference>
<evidence type="ECO:0000256" key="1">
    <source>
        <dbReference type="ARBA" id="ARBA00023125"/>
    </source>
</evidence>
<dbReference type="SMART" id="SM00421">
    <property type="entry name" value="HTH_LUXR"/>
    <property type="match status" value="1"/>
</dbReference>
<dbReference type="PROSITE" id="PS50043">
    <property type="entry name" value="HTH_LUXR_2"/>
    <property type="match status" value="1"/>
</dbReference>
<proteinExistence type="predicted"/>
<dbReference type="InterPro" id="IPR000792">
    <property type="entry name" value="Tscrpt_reg_LuxR_C"/>
</dbReference>
<dbReference type="InterPro" id="IPR039420">
    <property type="entry name" value="WalR-like"/>
</dbReference>
<keyword evidence="4" id="KW-1185">Reference proteome</keyword>
<accession>A0AAE3W8B7</accession>
<protein>
    <submittedName>
        <fullName evidence="3">DNA-binding NarL/FixJ family response regulator</fullName>
    </submittedName>
</protein>